<dbReference type="GO" id="GO:0003729">
    <property type="term" value="F:mRNA binding"/>
    <property type="evidence" value="ECO:0007669"/>
    <property type="project" value="TreeGrafter"/>
</dbReference>
<reference evidence="5" key="1">
    <citation type="journal article" date="2017" name="Front. Cell. Infect. Microbiol.">
        <title>The Distinct Transcriptional Response of the Midgut of Amblyomma sculptum and Amblyomma aureolatum Ticks to Rickettsia rickettsii Correlates to Their Differences in Susceptibility to Infection.</title>
        <authorList>
            <person name="Martins L.A."/>
            <person name="Galletti M.F.B.M."/>
            <person name="Ribeiro J.M."/>
            <person name="Fujita A."/>
            <person name="Costa F.B."/>
            <person name="Labruna M.B."/>
            <person name="Daffre S."/>
            <person name="Fogaca A.C."/>
        </authorList>
    </citation>
    <scope>NUCLEOTIDE SEQUENCE</scope>
</reference>
<evidence type="ECO:0000259" key="4">
    <source>
        <dbReference type="PROSITE" id="PS50102"/>
    </source>
</evidence>
<dbReference type="SMART" id="SM00360">
    <property type="entry name" value="RRM"/>
    <property type="match status" value="2"/>
</dbReference>
<keyword evidence="1 2" id="KW-0694">RNA-binding</keyword>
<protein>
    <submittedName>
        <fullName evidence="5">Putative serine/arginine-rich splicing factor 1-like protein</fullName>
    </submittedName>
</protein>
<feature type="region of interest" description="Disordered" evidence="3">
    <location>
        <begin position="81"/>
        <end position="107"/>
    </location>
</feature>
<evidence type="ECO:0000256" key="2">
    <source>
        <dbReference type="PROSITE-ProRule" id="PRU00176"/>
    </source>
</evidence>
<accession>A0A1E1X233</accession>
<evidence type="ECO:0000256" key="3">
    <source>
        <dbReference type="SAM" id="MobiDB-lite"/>
    </source>
</evidence>
<evidence type="ECO:0000313" key="5">
    <source>
        <dbReference type="EMBL" id="JAT93106.1"/>
    </source>
</evidence>
<name>A0A1E1X233_9ACAR</name>
<dbReference type="InterPro" id="IPR012677">
    <property type="entry name" value="Nucleotide-bd_a/b_plait_sf"/>
</dbReference>
<dbReference type="PROSITE" id="PS50102">
    <property type="entry name" value="RRM"/>
    <property type="match status" value="1"/>
</dbReference>
<dbReference type="EMBL" id="GFAC01006082">
    <property type="protein sequence ID" value="JAT93106.1"/>
    <property type="molecule type" value="mRNA"/>
</dbReference>
<dbReference type="PANTHER" id="PTHR48025">
    <property type="entry name" value="OS02G0815200 PROTEIN"/>
    <property type="match status" value="1"/>
</dbReference>
<feature type="non-terminal residue" evidence="5">
    <location>
        <position position="1"/>
    </location>
</feature>
<dbReference type="Pfam" id="PF00076">
    <property type="entry name" value="RRM_1"/>
    <property type="match status" value="2"/>
</dbReference>
<dbReference type="SUPFAM" id="SSF54928">
    <property type="entry name" value="RNA-binding domain, RBD"/>
    <property type="match status" value="2"/>
</dbReference>
<organism evidence="5">
    <name type="scientific">Amblyomma aureolatum</name>
    <dbReference type="NCBI Taxonomy" id="187763"/>
    <lineage>
        <taxon>Eukaryota</taxon>
        <taxon>Metazoa</taxon>
        <taxon>Ecdysozoa</taxon>
        <taxon>Arthropoda</taxon>
        <taxon>Chelicerata</taxon>
        <taxon>Arachnida</taxon>
        <taxon>Acari</taxon>
        <taxon>Parasitiformes</taxon>
        <taxon>Ixodida</taxon>
        <taxon>Ixodoidea</taxon>
        <taxon>Ixodidae</taxon>
        <taxon>Amblyomminae</taxon>
        <taxon>Amblyomma</taxon>
    </lineage>
</organism>
<dbReference type="InterPro" id="IPR000504">
    <property type="entry name" value="RRM_dom"/>
</dbReference>
<dbReference type="AlphaFoldDB" id="A0A1E1X233"/>
<evidence type="ECO:0000256" key="1">
    <source>
        <dbReference type="ARBA" id="ARBA00022884"/>
    </source>
</evidence>
<dbReference type="Gene3D" id="3.30.70.330">
    <property type="match status" value="2"/>
</dbReference>
<dbReference type="InterPro" id="IPR035979">
    <property type="entry name" value="RBD_domain_sf"/>
</dbReference>
<dbReference type="InterPro" id="IPR050502">
    <property type="entry name" value="Euk_RNA-bind_prot"/>
</dbReference>
<sequence length="193" mass="21192">SNLNKLFVANLPNQITKDDVRHLFDKYGVKEIFLITTKGLPYAFVTLASQESFNRALQEMQGFMFQDHKLFIGLPATKDGGGTPQPYSSPRTPTPGGSGDGPNQQSGSSPVVLCIANFPPETKMADIVELFSSWDPLEVVMAKAESSGLRPYPHAYVTVANRDMAEAAVLDLNDTYFRGRVIIVLPVPEKCKK</sequence>
<dbReference type="PANTHER" id="PTHR48025:SF1">
    <property type="entry name" value="RRM DOMAIN-CONTAINING PROTEIN"/>
    <property type="match status" value="1"/>
</dbReference>
<dbReference type="CDD" id="cd00590">
    <property type="entry name" value="RRM_SF"/>
    <property type="match status" value="2"/>
</dbReference>
<feature type="domain" description="RRM" evidence="4">
    <location>
        <begin position="4"/>
        <end position="77"/>
    </location>
</feature>
<dbReference type="GO" id="GO:0005634">
    <property type="term" value="C:nucleus"/>
    <property type="evidence" value="ECO:0007669"/>
    <property type="project" value="TreeGrafter"/>
</dbReference>
<proteinExistence type="evidence at transcript level"/>